<keyword evidence="2" id="KW-1185">Reference proteome</keyword>
<accession>A0ABR4IT83</accession>
<evidence type="ECO:0000313" key="2">
    <source>
        <dbReference type="Proteomes" id="UP001610446"/>
    </source>
</evidence>
<proteinExistence type="predicted"/>
<comment type="caution">
    <text evidence="1">The sequence shown here is derived from an EMBL/GenBank/DDBJ whole genome shotgun (WGS) entry which is preliminary data.</text>
</comment>
<organism evidence="1 2">
    <name type="scientific">Aspergillus pseudoustus</name>
    <dbReference type="NCBI Taxonomy" id="1810923"/>
    <lineage>
        <taxon>Eukaryota</taxon>
        <taxon>Fungi</taxon>
        <taxon>Dikarya</taxon>
        <taxon>Ascomycota</taxon>
        <taxon>Pezizomycotina</taxon>
        <taxon>Eurotiomycetes</taxon>
        <taxon>Eurotiomycetidae</taxon>
        <taxon>Eurotiales</taxon>
        <taxon>Aspergillaceae</taxon>
        <taxon>Aspergillus</taxon>
        <taxon>Aspergillus subgen. Nidulantes</taxon>
    </lineage>
</organism>
<gene>
    <name evidence="1" type="ORF">BJY01DRAFT_226862</name>
</gene>
<dbReference type="Proteomes" id="UP001610446">
    <property type="component" value="Unassembled WGS sequence"/>
</dbReference>
<protein>
    <submittedName>
        <fullName evidence="1">Uncharacterized protein</fullName>
    </submittedName>
</protein>
<sequence>MHQEETRSLIASQIQHIMDQFFQTTTPIRFRLLGDTPTAILDPEDYLTSIEPFVTKVQQSVITCRPDAETRFLALRILSRHSYFVVDVNNFDYNYETAHEVTTCVPVYVLRMSIHVKISRRPSEDEKVAKILATMHWGHGDDPLPLVDDYTKSVVYASPRGLRP</sequence>
<name>A0ABR4IT83_9EURO</name>
<evidence type="ECO:0000313" key="1">
    <source>
        <dbReference type="EMBL" id="KAL2830944.1"/>
    </source>
</evidence>
<reference evidence="1 2" key="1">
    <citation type="submission" date="2024-07" db="EMBL/GenBank/DDBJ databases">
        <title>Section-level genome sequencing and comparative genomics of Aspergillus sections Usti and Cavernicolus.</title>
        <authorList>
            <consortium name="Lawrence Berkeley National Laboratory"/>
            <person name="Nybo J.L."/>
            <person name="Vesth T.C."/>
            <person name="Theobald S."/>
            <person name="Frisvad J.C."/>
            <person name="Larsen T.O."/>
            <person name="Kjaerboelling I."/>
            <person name="Rothschild-Mancinelli K."/>
            <person name="Lyhne E.K."/>
            <person name="Kogle M.E."/>
            <person name="Barry K."/>
            <person name="Clum A."/>
            <person name="Na H."/>
            <person name="Ledsgaard L."/>
            <person name="Lin J."/>
            <person name="Lipzen A."/>
            <person name="Kuo A."/>
            <person name="Riley R."/>
            <person name="Mondo S."/>
            <person name="Labutti K."/>
            <person name="Haridas S."/>
            <person name="Pangalinan J."/>
            <person name="Salamov A.A."/>
            <person name="Simmons B.A."/>
            <person name="Magnuson J.K."/>
            <person name="Chen J."/>
            <person name="Drula E."/>
            <person name="Henrissat B."/>
            <person name="Wiebenga A."/>
            <person name="Lubbers R.J."/>
            <person name="Gomes A.C."/>
            <person name="Makela M.R."/>
            <person name="Stajich J."/>
            <person name="Grigoriev I.V."/>
            <person name="Mortensen U.H."/>
            <person name="De Vries R.P."/>
            <person name="Baker S.E."/>
            <person name="Andersen M.R."/>
        </authorList>
    </citation>
    <scope>NUCLEOTIDE SEQUENCE [LARGE SCALE GENOMIC DNA]</scope>
    <source>
        <strain evidence="1 2">CBS 123904</strain>
    </source>
</reference>
<dbReference type="EMBL" id="JBFXLU010000295">
    <property type="protein sequence ID" value="KAL2830944.1"/>
    <property type="molecule type" value="Genomic_DNA"/>
</dbReference>